<evidence type="ECO:0000259" key="10">
    <source>
        <dbReference type="PROSITE" id="PS51379"/>
    </source>
</evidence>
<evidence type="ECO:0000256" key="9">
    <source>
        <dbReference type="ARBA" id="ARBA00049728"/>
    </source>
</evidence>
<evidence type="ECO:0000256" key="2">
    <source>
        <dbReference type="ARBA" id="ARBA00023002"/>
    </source>
</evidence>
<dbReference type="Pfam" id="PF00037">
    <property type="entry name" value="Fer4"/>
    <property type="match status" value="1"/>
</dbReference>
<dbReference type="Gene3D" id="3.20.20.70">
    <property type="entry name" value="Aldolase class I"/>
    <property type="match status" value="1"/>
</dbReference>
<organism evidence="11 12">
    <name type="scientific">Sphaerochaeta associata</name>
    <dbReference type="NCBI Taxonomy" id="1129264"/>
    <lineage>
        <taxon>Bacteria</taxon>
        <taxon>Pseudomonadati</taxon>
        <taxon>Spirochaetota</taxon>
        <taxon>Spirochaetia</taxon>
        <taxon>Spirochaetales</taxon>
        <taxon>Sphaerochaetaceae</taxon>
        <taxon>Sphaerochaeta</taxon>
    </lineage>
</organism>
<evidence type="ECO:0000256" key="1">
    <source>
        <dbReference type="ARBA" id="ARBA00010804"/>
    </source>
</evidence>
<evidence type="ECO:0000256" key="8">
    <source>
        <dbReference type="ARBA" id="ARBA00049714"/>
    </source>
</evidence>
<evidence type="ECO:0000256" key="5">
    <source>
        <dbReference type="ARBA" id="ARBA00047685"/>
    </source>
</evidence>
<dbReference type="Pfam" id="PF01180">
    <property type="entry name" value="DHO_dh"/>
    <property type="match status" value="1"/>
</dbReference>
<dbReference type="Proteomes" id="UP000829708">
    <property type="component" value="Chromosome"/>
</dbReference>
<comment type="subunit">
    <text evidence="8">Heterotetramer of 2 PreA and 2 PreT subunits.</text>
</comment>
<protein>
    <recommendedName>
        <fullName evidence="9">dihydrouracil dehydrogenase (NAD(+))</fullName>
        <ecNumber evidence="9">1.3.1.1</ecNumber>
    </recommendedName>
    <alternativeName>
        <fullName evidence="4">Dihydrothymine dehydrogenase</fullName>
    </alternativeName>
    <alternativeName>
        <fullName evidence="3">Dihydrouracil dehydrogenase</fullName>
    </alternativeName>
</protein>
<dbReference type="EMBL" id="CP094929">
    <property type="protein sequence ID" value="UOM50146.1"/>
    <property type="molecule type" value="Genomic_DNA"/>
</dbReference>
<dbReference type="InterPro" id="IPR005720">
    <property type="entry name" value="Dihydroorotate_DH_cat"/>
</dbReference>
<dbReference type="PROSITE" id="PS51379">
    <property type="entry name" value="4FE4S_FER_2"/>
    <property type="match status" value="2"/>
</dbReference>
<evidence type="ECO:0000256" key="3">
    <source>
        <dbReference type="ARBA" id="ARBA00030119"/>
    </source>
</evidence>
<evidence type="ECO:0000313" key="11">
    <source>
        <dbReference type="EMBL" id="UOM50146.1"/>
    </source>
</evidence>
<gene>
    <name evidence="11" type="ORF">MUG09_11335</name>
</gene>
<dbReference type="InterPro" id="IPR013785">
    <property type="entry name" value="Aldolase_TIM"/>
</dbReference>
<keyword evidence="2" id="KW-0560">Oxidoreductase</keyword>
<dbReference type="SUPFAM" id="SSF51395">
    <property type="entry name" value="FMN-linked oxidoreductases"/>
    <property type="match status" value="1"/>
</dbReference>
<name>A0ABY4D776_9SPIR</name>
<dbReference type="RefSeq" id="WP_244771538.1">
    <property type="nucleotide sequence ID" value="NZ_CP094929.1"/>
</dbReference>
<dbReference type="InterPro" id="IPR017896">
    <property type="entry name" value="4Fe4S_Fe-S-bd"/>
</dbReference>
<keyword evidence="12" id="KW-1185">Reference proteome</keyword>
<accession>A0ABY4D776</accession>
<feature type="domain" description="4Fe-4S ferredoxin-type" evidence="10">
    <location>
        <begin position="425"/>
        <end position="454"/>
    </location>
</feature>
<comment type="catalytic activity">
    <reaction evidence="6">
        <text>5,6-dihydrouracil + NAD(+) = uracil + NADH + H(+)</text>
        <dbReference type="Rhea" id="RHEA:20189"/>
        <dbReference type="ChEBI" id="CHEBI:15378"/>
        <dbReference type="ChEBI" id="CHEBI:15901"/>
        <dbReference type="ChEBI" id="CHEBI:17568"/>
        <dbReference type="ChEBI" id="CHEBI:57540"/>
        <dbReference type="ChEBI" id="CHEBI:57945"/>
        <dbReference type="EC" id="1.3.1.1"/>
    </reaction>
</comment>
<dbReference type="SUPFAM" id="SSF54862">
    <property type="entry name" value="4Fe-4S ferredoxins"/>
    <property type="match status" value="1"/>
</dbReference>
<dbReference type="Gene3D" id="3.30.70.20">
    <property type="match status" value="1"/>
</dbReference>
<evidence type="ECO:0000313" key="12">
    <source>
        <dbReference type="Proteomes" id="UP000829708"/>
    </source>
</evidence>
<sequence length="455" mass="49637">MAILEPDLSVNFAGVHFPNPIGVGAIGEHWGHAGNIDQYVELNSEILLKHVKAGAGYIIMAGAYVTPETEKIIRERTRFLETPLRRRNGKVGHRMLKLETEAPYGVEGFLFVPAPFYLDAGFAKATERRNVLMMKALKEKKPKDVPIVINLGGLGDIAETWVDGAKFFESLGADMIEINLGCPLPTGLGNSVDEYFSGNFTPVCKGALIGDKEELVERIVRSVVQAVNIPVGVKLSPETGFPRIINIVKKARDAGAQFVQLFNAGVGIAPPDIYNGGKPSWEYMDGSPFCMASGSFLRVPCYKDVAAIARFVPGIQIAAAGGLVEPKHFIEAMMLGATMVQPCTGVIEQGRSLIRKGVKFMKDYMVEQGYSSMDQIIGLGQKYIKYNEDIDMMPGQTLIQIDHEKCIRCGRCVDNICQALYMERGKVMVHEERCAGCGGCILACQNGALKLGLRA</sequence>
<reference evidence="12" key="1">
    <citation type="journal article" date="2024" name="J Bioinform Genom">
        <title>Complete genome sequence of the type strain bacterium Sphaerochaeta associata GLS2t (VKM B-2742)t.</title>
        <authorList>
            <person name="Troshina O.Y."/>
            <person name="Tepeeva A.N."/>
            <person name="Arzamasceva V.O."/>
            <person name="Whitman W.B."/>
            <person name="Varghese N."/>
            <person name="Shapiro N."/>
            <person name="Woyke T."/>
            <person name="Kripides N.C."/>
            <person name="Vasilenko O.V."/>
        </authorList>
    </citation>
    <scope>NUCLEOTIDE SEQUENCE [LARGE SCALE GENOMIC DNA]</scope>
    <source>
        <strain evidence="12">GLS2T</strain>
    </source>
</reference>
<dbReference type="PANTHER" id="PTHR43073">
    <property type="entry name" value="DIHYDROPYRIMIDINE DEHYDROGENASE [NADP(+)]"/>
    <property type="match status" value="1"/>
</dbReference>
<feature type="domain" description="4Fe-4S ferredoxin-type" evidence="10">
    <location>
        <begin position="397"/>
        <end position="417"/>
    </location>
</feature>
<comment type="function">
    <text evidence="7">Involved in pyrimidine base degradation. Catalyzes physiologically the reduction of uracil to 5,6-dihydrouracil (DHU) by using NADH as a specific cosubstrate. It also catalyzes the reverse reaction and the reduction of thymine to 5,6-dihydrothymine (DHT).</text>
</comment>
<proteinExistence type="inferred from homology"/>
<evidence type="ECO:0000256" key="4">
    <source>
        <dbReference type="ARBA" id="ARBA00032722"/>
    </source>
</evidence>
<comment type="similarity">
    <text evidence="1">Belongs to the dihydropyrimidine dehydrogenase family.</text>
</comment>
<evidence type="ECO:0000256" key="6">
    <source>
        <dbReference type="ARBA" id="ARBA00048792"/>
    </source>
</evidence>
<dbReference type="PANTHER" id="PTHR43073:SF2">
    <property type="entry name" value="DIHYDROPYRIMIDINE DEHYDROGENASE [NADP(+)]"/>
    <property type="match status" value="1"/>
</dbReference>
<comment type="catalytic activity">
    <reaction evidence="5">
        <text>5,6-dihydrothymine + NAD(+) = thymine + NADH + H(+)</text>
        <dbReference type="Rhea" id="RHEA:28791"/>
        <dbReference type="ChEBI" id="CHEBI:15378"/>
        <dbReference type="ChEBI" id="CHEBI:17821"/>
        <dbReference type="ChEBI" id="CHEBI:27468"/>
        <dbReference type="ChEBI" id="CHEBI:57540"/>
        <dbReference type="ChEBI" id="CHEBI:57945"/>
        <dbReference type="EC" id="1.3.1.1"/>
    </reaction>
</comment>
<evidence type="ECO:0000256" key="7">
    <source>
        <dbReference type="ARBA" id="ARBA00049578"/>
    </source>
</evidence>
<dbReference type="EC" id="1.3.1.1" evidence="9"/>